<dbReference type="InterPro" id="IPR046453">
    <property type="entry name" value="GpA_ATPase"/>
</dbReference>
<evidence type="ECO:0000259" key="1">
    <source>
        <dbReference type="Pfam" id="PF05876"/>
    </source>
</evidence>
<evidence type="ECO:0000259" key="2">
    <source>
        <dbReference type="Pfam" id="PF20454"/>
    </source>
</evidence>
<organism evidence="3 4">
    <name type="scientific">Paenibacillus agilis</name>
    <dbReference type="NCBI Taxonomy" id="3020863"/>
    <lineage>
        <taxon>Bacteria</taxon>
        <taxon>Bacillati</taxon>
        <taxon>Bacillota</taxon>
        <taxon>Bacilli</taxon>
        <taxon>Bacillales</taxon>
        <taxon>Paenibacillaceae</taxon>
        <taxon>Paenibacillus</taxon>
    </lineage>
</organism>
<reference evidence="3 4" key="1">
    <citation type="submission" date="2019-07" db="EMBL/GenBank/DDBJ databases">
        <authorList>
            <person name="Kim J."/>
        </authorList>
    </citation>
    <scope>NUCLEOTIDE SEQUENCE [LARGE SCALE GENOMIC DNA]</scope>
    <source>
        <strain evidence="3 4">N4</strain>
    </source>
</reference>
<dbReference type="EMBL" id="VNJK01000001">
    <property type="protein sequence ID" value="TVX93036.1"/>
    <property type="molecule type" value="Genomic_DNA"/>
</dbReference>
<evidence type="ECO:0000313" key="4">
    <source>
        <dbReference type="Proteomes" id="UP000318102"/>
    </source>
</evidence>
<name>A0A559IZI0_9BACL</name>
<gene>
    <name evidence="3" type="ORF">FPZ44_08175</name>
</gene>
<accession>A0A559IZI0</accession>
<evidence type="ECO:0000313" key="3">
    <source>
        <dbReference type="EMBL" id="TVX93036.1"/>
    </source>
</evidence>
<comment type="caution">
    <text evidence="3">The sequence shown here is derived from an EMBL/GenBank/DDBJ whole genome shotgun (WGS) entry which is preliminary data.</text>
</comment>
<dbReference type="InterPro" id="IPR046454">
    <property type="entry name" value="GpA_endonuclease"/>
</dbReference>
<dbReference type="AlphaFoldDB" id="A0A559IZI0"/>
<dbReference type="Proteomes" id="UP000318102">
    <property type="component" value="Unassembled WGS sequence"/>
</dbReference>
<feature type="domain" description="Phage terminase large subunit GpA ATPase" evidence="1">
    <location>
        <begin position="75"/>
        <end position="324"/>
    </location>
</feature>
<dbReference type="OrthoDB" id="5181253at2"/>
<feature type="domain" description="Terminase large subunit GpA endonuclease" evidence="2">
    <location>
        <begin position="334"/>
        <end position="617"/>
    </location>
</feature>
<dbReference type="InterPro" id="IPR008866">
    <property type="entry name" value="Phage_lambda_GpA-like"/>
</dbReference>
<proteinExistence type="inferred from homology"/>
<protein>
    <submittedName>
        <fullName evidence="3">Phage terminase large subunit family protein</fullName>
    </submittedName>
</protein>
<dbReference type="Gene3D" id="3.40.50.300">
    <property type="entry name" value="P-loop containing nucleotide triphosphate hydrolases"/>
    <property type="match status" value="1"/>
</dbReference>
<sequence length="647" mass="74161">MKLLMWLKRLFDEISRLRCLLWRSTPRTRLGAKLAMVSQKTIELFAQANKDWEPKRRLTVSQWADANRILTTESSAEAGPWRTDRAPYQREIMDSIETWEEVAIMASAQVGKTEFLLNVTGSYIDQDPCPIMHVLPNDSLIQAYSKKRLTPMINSSDALRAKVGVSKSRDSSNTIEDKSFPGGYVTIVGANVPADLSSRPVQVVLCDEVDRFPVSSGKEGDPISLAIARTTTFKHKRRHLFVSTPVDAETSRIYELYKDSSMEQWNLPCPHCGELQPLKFKDRIVFEHYESESGEIVVTKAECRCEFCGLLGSEKDWKRGQGAWIAAKIHTKRRGFHINQLASPWSDWREVAKKFLIAKREGVDKLKVFINTVLGEPWEENKTKIDETVLMNRQETYEYDVPEGVKVLTAAVDTQNDRFEVEVIGWGAGKESWRIEYHRIYGDLHQDTAWNELDEYLKRRWTGFDGKEFPIVGAFIDSGGHFTKEVYEFTAPRNSRKIFAIKGRGIGPKTAKYIPFIAGHSKTQLQKATLISLGVDDGKTKVMDSLKVEEPGPLYCHFPREEKGYTHEYFLGLLSEVQKKKRMDGVEYRTWVQIRDRNEPFDLAVYNRGVIELLKFDLNRMAPYCFDPQRQVVARSSNRRRGTSSSV</sequence>
<dbReference type="Pfam" id="PF05876">
    <property type="entry name" value="GpA_ATPase"/>
    <property type="match status" value="1"/>
</dbReference>
<dbReference type="PANTHER" id="PTHR34413">
    <property type="entry name" value="PROPHAGE TAIL FIBER ASSEMBLY PROTEIN HOMOLOG TFAE-RELATED-RELATED"/>
    <property type="match status" value="1"/>
</dbReference>
<keyword evidence="4" id="KW-1185">Reference proteome</keyword>
<dbReference type="GO" id="GO:0004519">
    <property type="term" value="F:endonuclease activity"/>
    <property type="evidence" value="ECO:0007669"/>
    <property type="project" value="InterPro"/>
</dbReference>
<dbReference type="GO" id="GO:0005524">
    <property type="term" value="F:ATP binding"/>
    <property type="evidence" value="ECO:0007669"/>
    <property type="project" value="InterPro"/>
</dbReference>
<dbReference type="Pfam" id="PF20454">
    <property type="entry name" value="GpA_nuclease"/>
    <property type="match status" value="1"/>
</dbReference>
<dbReference type="GO" id="GO:0016887">
    <property type="term" value="F:ATP hydrolysis activity"/>
    <property type="evidence" value="ECO:0007669"/>
    <property type="project" value="InterPro"/>
</dbReference>
<dbReference type="InterPro" id="IPR051220">
    <property type="entry name" value="TFA_Chaperone"/>
</dbReference>
<dbReference type="PANTHER" id="PTHR34413:SF2">
    <property type="entry name" value="PROPHAGE TAIL FIBER ASSEMBLY PROTEIN HOMOLOG TFAE-RELATED"/>
    <property type="match status" value="1"/>
</dbReference>
<dbReference type="HAMAP" id="MF_04144">
    <property type="entry name" value="TERL_LAMBDA"/>
    <property type="match status" value="1"/>
</dbReference>
<dbReference type="InterPro" id="IPR027417">
    <property type="entry name" value="P-loop_NTPase"/>
</dbReference>